<gene>
    <name evidence="1" type="ORF">OOU_Y34scaffold00866g3</name>
</gene>
<dbReference type="EMBL" id="JH793394">
    <property type="protein sequence ID" value="ELQ33842.1"/>
    <property type="molecule type" value="Genomic_DNA"/>
</dbReference>
<evidence type="ECO:0000313" key="1">
    <source>
        <dbReference type="EMBL" id="ELQ33842.1"/>
    </source>
</evidence>
<organism evidence="1">
    <name type="scientific">Pyricularia oryzae (strain Y34)</name>
    <name type="common">Rice blast fungus</name>
    <name type="synonym">Magnaporthe oryzae</name>
    <dbReference type="NCBI Taxonomy" id="1143189"/>
    <lineage>
        <taxon>Eukaryota</taxon>
        <taxon>Fungi</taxon>
        <taxon>Dikarya</taxon>
        <taxon>Ascomycota</taxon>
        <taxon>Pezizomycotina</taxon>
        <taxon>Sordariomycetes</taxon>
        <taxon>Sordariomycetidae</taxon>
        <taxon>Magnaporthales</taxon>
        <taxon>Pyriculariaceae</taxon>
        <taxon>Pyricularia</taxon>
    </lineage>
</organism>
<sequence>LFPTMQLKAVQTCYFGGSYIETQCSRILGYVDDLHVEEGRKVRPSPKVVK</sequence>
<feature type="non-terminal residue" evidence="1">
    <location>
        <position position="1"/>
    </location>
</feature>
<name>A0AA97PGM7_PYRO3</name>
<proteinExistence type="predicted"/>
<protein>
    <submittedName>
        <fullName evidence="1">Uncharacterized protein</fullName>
    </submittedName>
</protein>
<dbReference type="AlphaFoldDB" id="A0AA97PGM7"/>
<reference evidence="1" key="1">
    <citation type="journal article" date="2012" name="PLoS Genet.">
        <title>Comparative analysis of the genomes of two field isolates of the rice blast fungus Magnaporthe oryzae.</title>
        <authorList>
            <person name="Xue M."/>
            <person name="Yang J."/>
            <person name="Li Z."/>
            <person name="Hu S."/>
            <person name="Yao N."/>
            <person name="Dean R.A."/>
            <person name="Zhao W."/>
            <person name="Shen M."/>
            <person name="Zhang H."/>
            <person name="Li C."/>
            <person name="Liu L."/>
            <person name="Cao L."/>
            <person name="Xu X."/>
            <person name="Xing Y."/>
            <person name="Hsiang T."/>
            <person name="Zhang Z."/>
            <person name="Xu J.R."/>
            <person name="Peng Y.L."/>
        </authorList>
    </citation>
    <scope>NUCLEOTIDE SEQUENCE</scope>
    <source>
        <strain evidence="1">Y34</strain>
    </source>
</reference>
<dbReference type="Proteomes" id="UP000011086">
    <property type="component" value="Unassembled WGS sequence"/>
</dbReference>
<accession>A0AA97PGM7</accession>